<gene>
    <name evidence="2" type="ORF">EGW08_017613</name>
</gene>
<dbReference type="Proteomes" id="UP000271974">
    <property type="component" value="Unassembled WGS sequence"/>
</dbReference>
<dbReference type="OrthoDB" id="6101731at2759"/>
<comment type="caution">
    <text evidence="2">The sequence shown here is derived from an EMBL/GenBank/DDBJ whole genome shotgun (WGS) entry which is preliminary data.</text>
</comment>
<organism evidence="2 3">
    <name type="scientific">Elysia chlorotica</name>
    <name type="common">Eastern emerald elysia</name>
    <name type="synonym">Sea slug</name>
    <dbReference type="NCBI Taxonomy" id="188477"/>
    <lineage>
        <taxon>Eukaryota</taxon>
        <taxon>Metazoa</taxon>
        <taxon>Spiralia</taxon>
        <taxon>Lophotrochozoa</taxon>
        <taxon>Mollusca</taxon>
        <taxon>Gastropoda</taxon>
        <taxon>Heterobranchia</taxon>
        <taxon>Euthyneura</taxon>
        <taxon>Panpulmonata</taxon>
        <taxon>Sacoglossa</taxon>
        <taxon>Placobranchoidea</taxon>
        <taxon>Plakobranchidae</taxon>
        <taxon>Elysia</taxon>
    </lineage>
</organism>
<dbReference type="EMBL" id="RQTK01000813">
    <property type="protein sequence ID" value="RUS74633.1"/>
    <property type="molecule type" value="Genomic_DNA"/>
</dbReference>
<name>A0A3S0ZAQ5_ELYCH</name>
<keyword evidence="3" id="KW-1185">Reference proteome</keyword>
<sequence>MYVDVDEGTLGFGNEVTFWGNVITNLPRGKPLFPMIGTNKYEANVQLIYRGSAGTSGFDMFTGGASGFDPNSTPASSYTLPPLTGPLPPKYSEVYHIPLGETGTDNPPDFKPREAWEMTPPPPSAPADSPPPYTSPTPQY</sequence>
<feature type="compositionally biased region" description="Pro residues" evidence="1">
    <location>
        <begin position="119"/>
        <end position="140"/>
    </location>
</feature>
<protein>
    <submittedName>
        <fullName evidence="2">Uncharacterized protein</fullName>
    </submittedName>
</protein>
<feature type="region of interest" description="Disordered" evidence="1">
    <location>
        <begin position="97"/>
        <end position="140"/>
    </location>
</feature>
<reference evidence="2 3" key="1">
    <citation type="submission" date="2019-01" db="EMBL/GenBank/DDBJ databases">
        <title>A draft genome assembly of the solar-powered sea slug Elysia chlorotica.</title>
        <authorList>
            <person name="Cai H."/>
            <person name="Li Q."/>
            <person name="Fang X."/>
            <person name="Li J."/>
            <person name="Curtis N.E."/>
            <person name="Altenburger A."/>
            <person name="Shibata T."/>
            <person name="Feng M."/>
            <person name="Maeda T."/>
            <person name="Schwartz J.A."/>
            <person name="Shigenobu S."/>
            <person name="Lundholm N."/>
            <person name="Nishiyama T."/>
            <person name="Yang H."/>
            <person name="Hasebe M."/>
            <person name="Li S."/>
            <person name="Pierce S.K."/>
            <person name="Wang J."/>
        </authorList>
    </citation>
    <scope>NUCLEOTIDE SEQUENCE [LARGE SCALE GENOMIC DNA]</scope>
    <source>
        <strain evidence="2">EC2010</strain>
        <tissue evidence="2">Whole organism of an adult</tissue>
    </source>
</reference>
<accession>A0A3S0ZAQ5</accession>
<dbReference type="AlphaFoldDB" id="A0A3S0ZAQ5"/>
<evidence type="ECO:0000256" key="1">
    <source>
        <dbReference type="SAM" id="MobiDB-lite"/>
    </source>
</evidence>
<evidence type="ECO:0000313" key="2">
    <source>
        <dbReference type="EMBL" id="RUS74633.1"/>
    </source>
</evidence>
<proteinExistence type="predicted"/>
<evidence type="ECO:0000313" key="3">
    <source>
        <dbReference type="Proteomes" id="UP000271974"/>
    </source>
</evidence>